<evidence type="ECO:0000256" key="1">
    <source>
        <dbReference type="SAM" id="MobiDB-lite"/>
    </source>
</evidence>
<feature type="compositionally biased region" description="Basic and acidic residues" evidence="1">
    <location>
        <begin position="52"/>
        <end position="67"/>
    </location>
</feature>
<feature type="region of interest" description="Disordered" evidence="1">
    <location>
        <begin position="52"/>
        <end position="79"/>
    </location>
</feature>
<reference evidence="2" key="1">
    <citation type="submission" date="2015-10" db="EMBL/GenBank/DDBJ databases">
        <authorList>
            <person name="Martinez-Garcia P.J."/>
            <person name="Crepeau M.W."/>
            <person name="Puiu D."/>
            <person name="Gonzalez-Ibeas D."/>
            <person name="Whalen J."/>
            <person name="Stevens K."/>
            <person name="Paul R."/>
            <person name="Butterfield T."/>
            <person name="Britton M."/>
            <person name="Reagan R."/>
            <person name="Chakraborty S."/>
            <person name="Walawage S.L."/>
            <person name="Vasquez-Gross H.A."/>
            <person name="Cardeno C."/>
            <person name="Famula R."/>
            <person name="Pratt K."/>
            <person name="Kuruganti S."/>
            <person name="Aradhya M.K."/>
            <person name="Leslie C.A."/>
            <person name="Dandekar A.M."/>
            <person name="Salzberg S.L."/>
            <person name="Wegrzyn J.L."/>
            <person name="Langley C.H."/>
            <person name="Neale D.B."/>
        </authorList>
    </citation>
    <scope>NUCLEOTIDE SEQUENCE</scope>
    <source>
        <tissue evidence="2">Leaves</tissue>
    </source>
</reference>
<evidence type="ECO:0000313" key="2">
    <source>
        <dbReference type="EMBL" id="KAF5465167.1"/>
    </source>
</evidence>
<proteinExistence type="predicted"/>
<comment type="caution">
    <text evidence="2">The sequence shown here is derived from an EMBL/GenBank/DDBJ whole genome shotgun (WGS) entry which is preliminary data.</text>
</comment>
<organism evidence="2 3">
    <name type="scientific">Juglans regia</name>
    <name type="common">English walnut</name>
    <dbReference type="NCBI Taxonomy" id="51240"/>
    <lineage>
        <taxon>Eukaryota</taxon>
        <taxon>Viridiplantae</taxon>
        <taxon>Streptophyta</taxon>
        <taxon>Embryophyta</taxon>
        <taxon>Tracheophyta</taxon>
        <taxon>Spermatophyta</taxon>
        <taxon>Magnoliopsida</taxon>
        <taxon>eudicotyledons</taxon>
        <taxon>Gunneridae</taxon>
        <taxon>Pentapetalae</taxon>
        <taxon>rosids</taxon>
        <taxon>fabids</taxon>
        <taxon>Fagales</taxon>
        <taxon>Juglandaceae</taxon>
        <taxon>Juglans</taxon>
    </lineage>
</organism>
<evidence type="ECO:0000313" key="3">
    <source>
        <dbReference type="Proteomes" id="UP000619265"/>
    </source>
</evidence>
<name>A0A833XEH8_JUGRE</name>
<accession>A0A833XEH8</accession>
<sequence length="99" mass="11250">VYVYPADHLLESIMRTWSSSKKMVPKASLIILFILLFILEARSATPLPDYDLMHEPKPKSDEHDRKSNYCSEPASGGHELQWSLGSVRCTCSRQVDVDL</sequence>
<gene>
    <name evidence="2" type="ORF">F2P56_015196</name>
</gene>
<protein>
    <submittedName>
        <fullName evidence="2">Uncharacterized protein</fullName>
    </submittedName>
</protein>
<dbReference type="Proteomes" id="UP000619265">
    <property type="component" value="Unassembled WGS sequence"/>
</dbReference>
<reference evidence="2" key="2">
    <citation type="submission" date="2020-03" db="EMBL/GenBank/DDBJ databases">
        <title>Walnut 2.0.</title>
        <authorList>
            <person name="Marrano A."/>
            <person name="Britton M."/>
            <person name="Zimin A.V."/>
            <person name="Zaini P.A."/>
            <person name="Workman R."/>
            <person name="Puiu D."/>
            <person name="Bianco L."/>
            <person name="Allen B.J."/>
            <person name="Troggio M."/>
            <person name="Leslie C.A."/>
            <person name="Timp W."/>
            <person name="Dendekar A."/>
            <person name="Salzberg S.L."/>
            <person name="Neale D.B."/>
        </authorList>
    </citation>
    <scope>NUCLEOTIDE SEQUENCE</scope>
    <source>
        <tissue evidence="2">Leaves</tissue>
    </source>
</reference>
<feature type="non-terminal residue" evidence="2">
    <location>
        <position position="1"/>
    </location>
</feature>
<dbReference type="AlphaFoldDB" id="A0A833XEH8"/>
<dbReference type="Gramene" id="Jr07_15590_p1">
    <property type="protein sequence ID" value="cds.Jr07_15590_p1"/>
    <property type="gene ID" value="Jr07_15590"/>
</dbReference>
<dbReference type="EMBL" id="LIHL02000007">
    <property type="protein sequence ID" value="KAF5465167.1"/>
    <property type="molecule type" value="Genomic_DNA"/>
</dbReference>